<accession>A0ABV2CQH9</accession>
<name>A0ABV2CQH9_9RHOO</name>
<dbReference type="Gene3D" id="3.40.50.1820">
    <property type="entry name" value="alpha/beta hydrolase"/>
    <property type="match status" value="1"/>
</dbReference>
<protein>
    <submittedName>
        <fullName evidence="2">Uncharacterized protein</fullName>
    </submittedName>
</protein>
<dbReference type="RefSeq" id="WP_345923528.1">
    <property type="nucleotide sequence ID" value="NZ_JBDIVF010000001.1"/>
</dbReference>
<keyword evidence="3" id="KW-1185">Reference proteome</keyword>
<dbReference type="SUPFAM" id="SSF53474">
    <property type="entry name" value="alpha/beta-Hydrolases"/>
    <property type="match status" value="1"/>
</dbReference>
<feature type="chain" id="PRO_5046475042" evidence="1">
    <location>
        <begin position="24"/>
        <end position="348"/>
    </location>
</feature>
<reference evidence="2 3" key="1">
    <citation type="submission" date="2024-07" db="EMBL/GenBank/DDBJ databases">
        <title>Uliginosibacterium paludis KCTC:42655.</title>
        <authorList>
            <person name="Kim M.K."/>
        </authorList>
    </citation>
    <scope>NUCLEOTIDE SEQUENCE [LARGE SCALE GENOMIC DNA]</scope>
    <source>
        <strain evidence="2 3">KCTC 42655</strain>
    </source>
</reference>
<comment type="caution">
    <text evidence="2">The sequence shown here is derived from an EMBL/GenBank/DDBJ whole genome shotgun (WGS) entry which is preliminary data.</text>
</comment>
<gene>
    <name evidence="2" type="ORF">ABVT11_09565</name>
</gene>
<evidence type="ECO:0000313" key="3">
    <source>
        <dbReference type="Proteomes" id="UP001548590"/>
    </source>
</evidence>
<keyword evidence="1" id="KW-0732">Signal</keyword>
<proteinExistence type="predicted"/>
<evidence type="ECO:0000313" key="2">
    <source>
        <dbReference type="EMBL" id="MET1490073.1"/>
    </source>
</evidence>
<organism evidence="2 3">
    <name type="scientific">Uliginosibacterium paludis</name>
    <dbReference type="NCBI Taxonomy" id="1615952"/>
    <lineage>
        <taxon>Bacteria</taxon>
        <taxon>Pseudomonadati</taxon>
        <taxon>Pseudomonadota</taxon>
        <taxon>Betaproteobacteria</taxon>
        <taxon>Rhodocyclales</taxon>
        <taxon>Zoogloeaceae</taxon>
        <taxon>Uliginosibacterium</taxon>
    </lineage>
</organism>
<dbReference type="InterPro" id="IPR029058">
    <property type="entry name" value="AB_hydrolase_fold"/>
</dbReference>
<feature type="signal peptide" evidence="1">
    <location>
        <begin position="1"/>
        <end position="23"/>
    </location>
</feature>
<dbReference type="EMBL" id="JBEWLZ010000004">
    <property type="protein sequence ID" value="MET1490073.1"/>
    <property type="molecule type" value="Genomic_DNA"/>
</dbReference>
<evidence type="ECO:0000256" key="1">
    <source>
        <dbReference type="SAM" id="SignalP"/>
    </source>
</evidence>
<dbReference type="Proteomes" id="UP001548590">
    <property type="component" value="Unassembled WGS sequence"/>
</dbReference>
<sequence length="348" mass="37132">MPRLIPRFVLTLALVLPGASVIAQPASFSPAYWQQQRRYTDVDVMAVGNASDRAYVFKPARAAAGLPLVIFNHGWLGMNPKNFGGLIDLMVRRGSVVIYPVYQDGDKTAPQQITRKAANAAARALTVLDAMNPGLIDRNKVLYWGFSMGATISLNLALDPAGYGLPAPTALMLVSPGDAHHVAHGERAASIIGPVESLPSRLPVLMVSGAADTGIGVPTARAIAARLCHVPAEHRNLMLLPSDTDEGRKVMAGHGAPGSPDSRYDFPDSSAAVPAQIAGTEDFEASASLNQLDFHGFWRLSLGLLDHVSTGADVSILFSRTAPENRYLGTWPSGKPFAEARIEDPCRH</sequence>